<feature type="compositionally biased region" description="Basic and acidic residues" evidence="1">
    <location>
        <begin position="45"/>
        <end position="59"/>
    </location>
</feature>
<organism evidence="2 3">
    <name type="scientific">Desulfobaculum bizertense DSM 18034</name>
    <dbReference type="NCBI Taxonomy" id="1121442"/>
    <lineage>
        <taxon>Bacteria</taxon>
        <taxon>Pseudomonadati</taxon>
        <taxon>Thermodesulfobacteriota</taxon>
        <taxon>Desulfovibrionia</taxon>
        <taxon>Desulfovibrionales</taxon>
        <taxon>Desulfovibrionaceae</taxon>
        <taxon>Desulfobaculum</taxon>
    </lineage>
</organism>
<keyword evidence="3" id="KW-1185">Reference proteome</keyword>
<dbReference type="EMBL" id="FUYA01000012">
    <property type="protein sequence ID" value="SKA82643.1"/>
    <property type="molecule type" value="Genomic_DNA"/>
</dbReference>
<evidence type="ECO:0000256" key="1">
    <source>
        <dbReference type="SAM" id="MobiDB-lite"/>
    </source>
</evidence>
<dbReference type="STRING" id="1121442.SAMN02745702_02823"/>
<proteinExistence type="predicted"/>
<gene>
    <name evidence="2" type="ORF">SAMN02745702_02823</name>
</gene>
<dbReference type="Proteomes" id="UP000189733">
    <property type="component" value="Unassembled WGS sequence"/>
</dbReference>
<name>A0A1T4WZ29_9BACT</name>
<reference evidence="2 3" key="1">
    <citation type="submission" date="2017-02" db="EMBL/GenBank/DDBJ databases">
        <authorList>
            <person name="Peterson S.W."/>
        </authorList>
    </citation>
    <scope>NUCLEOTIDE SEQUENCE [LARGE SCALE GENOMIC DNA]</scope>
    <source>
        <strain evidence="2 3">DSM 18034</strain>
    </source>
</reference>
<feature type="compositionally biased region" description="Low complexity" evidence="1">
    <location>
        <begin position="29"/>
        <end position="42"/>
    </location>
</feature>
<accession>A0A1T4WZ29</accession>
<evidence type="ECO:0000313" key="2">
    <source>
        <dbReference type="EMBL" id="SKA82643.1"/>
    </source>
</evidence>
<dbReference type="AlphaFoldDB" id="A0A1T4WZ29"/>
<dbReference type="OrthoDB" id="6505190at2"/>
<evidence type="ECO:0000313" key="3">
    <source>
        <dbReference type="Proteomes" id="UP000189733"/>
    </source>
</evidence>
<sequence length="125" mass="14091">MIKRRTTHKTPTAEEIERFAAGADTLPNTATKATTPRTAKARQPVADKKPKLTPTDKEQTAQQRGAHLPTLQPHAKRDFKAIRVPFNEFEFTQLEQIATKTGRSKLNCIRWALSKLAEQLKEDDA</sequence>
<protein>
    <submittedName>
        <fullName evidence="2">Uncharacterized protein</fullName>
    </submittedName>
</protein>
<feature type="region of interest" description="Disordered" evidence="1">
    <location>
        <begin position="1"/>
        <end position="76"/>
    </location>
</feature>